<feature type="transmembrane region" description="Helical" evidence="1">
    <location>
        <begin position="153"/>
        <end position="175"/>
    </location>
</feature>
<keyword evidence="1" id="KW-1133">Transmembrane helix</keyword>
<dbReference type="EMBL" id="JARBJD010000103">
    <property type="protein sequence ID" value="KAK2952495.1"/>
    <property type="molecule type" value="Genomic_DNA"/>
</dbReference>
<gene>
    <name evidence="2" type="ORF">BLNAU_12603</name>
</gene>
<comment type="caution">
    <text evidence="2">The sequence shown here is derived from an EMBL/GenBank/DDBJ whole genome shotgun (WGS) entry which is preliminary data.</text>
</comment>
<sequence length="327" mass="35851">MVIIPSTHKARLSSQASQILVSCVIEGSTNHFSGTATADINTYGSFVSHNSSISTSGLVISSDVPAKTREIKVSRYTFKTMSGSASGSAISTRNSLGKTTVHEFSFYDCRLTGLGGAALAFGQEPSTDNHFVLKISDAAARKANSLEQAKNTLPWLISVVVATVMLLLLIIFLICRQHRNQKKDKDYLLLNQGMGESDSTILMEKMEVVDTPHYVLNAPNTNNVINNNIPSTAFGSKPVPARKMNSHDEATRMSMHGRPESDMKIAVRCGVELEETPVNKNDTLSNTLHKRKRQINTQHVFRIITRGIAQLAKQNPQMPILTRLSLL</sequence>
<keyword evidence="3" id="KW-1185">Reference proteome</keyword>
<organism evidence="2 3">
    <name type="scientific">Blattamonas nauphoetae</name>
    <dbReference type="NCBI Taxonomy" id="2049346"/>
    <lineage>
        <taxon>Eukaryota</taxon>
        <taxon>Metamonada</taxon>
        <taxon>Preaxostyla</taxon>
        <taxon>Oxymonadida</taxon>
        <taxon>Blattamonas</taxon>
    </lineage>
</organism>
<accession>A0ABQ9XQS0</accession>
<evidence type="ECO:0000256" key="1">
    <source>
        <dbReference type="SAM" id="Phobius"/>
    </source>
</evidence>
<keyword evidence="1" id="KW-0472">Membrane</keyword>
<keyword evidence="1" id="KW-0812">Transmembrane</keyword>
<dbReference type="Proteomes" id="UP001281761">
    <property type="component" value="Unassembled WGS sequence"/>
</dbReference>
<proteinExistence type="predicted"/>
<reference evidence="2 3" key="1">
    <citation type="journal article" date="2022" name="bioRxiv">
        <title>Genomics of Preaxostyla Flagellates Illuminates Evolutionary Transitions and the Path Towards Mitochondrial Loss.</title>
        <authorList>
            <person name="Novak L.V.F."/>
            <person name="Treitli S.C."/>
            <person name="Pyrih J."/>
            <person name="Halakuc P."/>
            <person name="Pipaliya S.V."/>
            <person name="Vacek V."/>
            <person name="Brzon O."/>
            <person name="Soukal P."/>
            <person name="Eme L."/>
            <person name="Dacks J.B."/>
            <person name="Karnkowska A."/>
            <person name="Elias M."/>
            <person name="Hampl V."/>
        </authorList>
    </citation>
    <scope>NUCLEOTIDE SEQUENCE [LARGE SCALE GENOMIC DNA]</scope>
    <source>
        <strain evidence="2">NAU3</strain>
        <tissue evidence="2">Gut</tissue>
    </source>
</reference>
<evidence type="ECO:0000313" key="2">
    <source>
        <dbReference type="EMBL" id="KAK2952495.1"/>
    </source>
</evidence>
<protein>
    <submittedName>
        <fullName evidence="2">Uncharacterized protein</fullName>
    </submittedName>
</protein>
<evidence type="ECO:0000313" key="3">
    <source>
        <dbReference type="Proteomes" id="UP001281761"/>
    </source>
</evidence>
<name>A0ABQ9XQS0_9EUKA</name>